<sequence length="51" mass="6162">MAITEENQLFLREMRRLLTDYERFPSHKKAEIMEDVIILAHALREKHHTSL</sequence>
<keyword evidence="2" id="KW-1185">Reference proteome</keyword>
<dbReference type="EMBL" id="JBHUEO010000020">
    <property type="protein sequence ID" value="MFD1706871.1"/>
    <property type="molecule type" value="Genomic_DNA"/>
</dbReference>
<protein>
    <submittedName>
        <fullName evidence="1">Uncharacterized protein</fullName>
    </submittedName>
</protein>
<reference evidence="2" key="1">
    <citation type="journal article" date="2019" name="Int. J. Syst. Evol. Microbiol.">
        <title>The Global Catalogue of Microorganisms (GCM) 10K type strain sequencing project: providing services to taxonomists for standard genome sequencing and annotation.</title>
        <authorList>
            <consortium name="The Broad Institute Genomics Platform"/>
            <consortium name="The Broad Institute Genome Sequencing Center for Infectious Disease"/>
            <person name="Wu L."/>
            <person name="Ma J."/>
        </authorList>
    </citation>
    <scope>NUCLEOTIDE SEQUENCE [LARGE SCALE GENOMIC DNA]</scope>
    <source>
        <strain evidence="2">CGMCC 1.12295</strain>
    </source>
</reference>
<evidence type="ECO:0000313" key="2">
    <source>
        <dbReference type="Proteomes" id="UP001597301"/>
    </source>
</evidence>
<comment type="caution">
    <text evidence="1">The sequence shown here is derived from an EMBL/GenBank/DDBJ whole genome shotgun (WGS) entry which is preliminary data.</text>
</comment>
<dbReference type="Proteomes" id="UP001597301">
    <property type="component" value="Unassembled WGS sequence"/>
</dbReference>
<gene>
    <name evidence="1" type="ORF">ACFSCZ_09025</name>
</gene>
<proteinExistence type="predicted"/>
<dbReference type="RefSeq" id="WP_380773578.1">
    <property type="nucleotide sequence ID" value="NZ_JBHUEO010000020.1"/>
</dbReference>
<organism evidence="1 2">
    <name type="scientific">Siminovitchia sediminis</name>
    <dbReference type="NCBI Taxonomy" id="1274353"/>
    <lineage>
        <taxon>Bacteria</taxon>
        <taxon>Bacillati</taxon>
        <taxon>Bacillota</taxon>
        <taxon>Bacilli</taxon>
        <taxon>Bacillales</taxon>
        <taxon>Bacillaceae</taxon>
        <taxon>Siminovitchia</taxon>
    </lineage>
</organism>
<accession>A0ABW4KJB9</accession>
<name>A0ABW4KJB9_9BACI</name>
<evidence type="ECO:0000313" key="1">
    <source>
        <dbReference type="EMBL" id="MFD1706871.1"/>
    </source>
</evidence>